<dbReference type="Proteomes" id="UP000054995">
    <property type="component" value="Unassembled WGS sequence"/>
</dbReference>
<dbReference type="EMBL" id="JYDT01000015">
    <property type="protein sequence ID" value="KRY91180.1"/>
    <property type="molecule type" value="Genomic_DNA"/>
</dbReference>
<reference evidence="2 3" key="1">
    <citation type="submission" date="2015-01" db="EMBL/GenBank/DDBJ databases">
        <title>Evolution of Trichinella species and genotypes.</title>
        <authorList>
            <person name="Korhonen P.K."/>
            <person name="Edoardo P."/>
            <person name="Giuseppe L.R."/>
            <person name="Gasser R.B."/>
        </authorList>
    </citation>
    <scope>NUCLEOTIDE SEQUENCE [LARGE SCALE GENOMIC DNA]</scope>
    <source>
        <strain evidence="2">ISS470</strain>
    </source>
</reference>
<feature type="compositionally biased region" description="Basic and acidic residues" evidence="1">
    <location>
        <begin position="47"/>
        <end position="58"/>
    </location>
</feature>
<accession>A0A0V1FZB1</accession>
<sequence length="201" mass="22900">MLFQILCQRRTSWDNPLLHDVKEQWASWKQELLDLLKIRLPCNESPNRGELRDDEVTGHSKLKSNPPEVRAHGSPHGGKTGAIYPGAMLGLDVHFFHQPLNVYDRQPTLVTAIRNYIEDIQHLTRHDTPATSRGVTIVARPKSLEVRTTPDLCTNSPLKERRWWEISDEASAHAFTPTYAIVSFFTSACINCGFRNAFLIQ</sequence>
<evidence type="ECO:0000313" key="2">
    <source>
        <dbReference type="EMBL" id="KRY91180.1"/>
    </source>
</evidence>
<proteinExistence type="predicted"/>
<dbReference type="AlphaFoldDB" id="A0A0V1FZB1"/>
<gene>
    <name evidence="2" type="ORF">T4D_14720</name>
</gene>
<protein>
    <submittedName>
        <fullName evidence="2">Uncharacterized protein</fullName>
    </submittedName>
</protein>
<feature type="region of interest" description="Disordered" evidence="1">
    <location>
        <begin position="44"/>
        <end position="77"/>
    </location>
</feature>
<comment type="caution">
    <text evidence="2">The sequence shown here is derived from an EMBL/GenBank/DDBJ whole genome shotgun (WGS) entry which is preliminary data.</text>
</comment>
<organism evidence="2 3">
    <name type="scientific">Trichinella pseudospiralis</name>
    <name type="common">Parasitic roundworm</name>
    <dbReference type="NCBI Taxonomy" id="6337"/>
    <lineage>
        <taxon>Eukaryota</taxon>
        <taxon>Metazoa</taxon>
        <taxon>Ecdysozoa</taxon>
        <taxon>Nematoda</taxon>
        <taxon>Enoplea</taxon>
        <taxon>Dorylaimia</taxon>
        <taxon>Trichinellida</taxon>
        <taxon>Trichinellidae</taxon>
        <taxon>Trichinella</taxon>
    </lineage>
</organism>
<evidence type="ECO:0000256" key="1">
    <source>
        <dbReference type="SAM" id="MobiDB-lite"/>
    </source>
</evidence>
<name>A0A0V1FZB1_TRIPS</name>
<evidence type="ECO:0000313" key="3">
    <source>
        <dbReference type="Proteomes" id="UP000054995"/>
    </source>
</evidence>
<keyword evidence="3" id="KW-1185">Reference proteome</keyword>